<sequence>MTKRSNPEVQKEWEKRIANFRFSGLTQDEWCEENKLTSNQLKYWLRKIEGSKSERKSNPKWVPIVLDETDDVSNDTLEIKVGTVSIEVKPGFSPSLLAEVVKVLKTTC</sequence>
<dbReference type="Proteomes" id="UP000006316">
    <property type="component" value="Unassembled WGS sequence"/>
</dbReference>
<dbReference type="STRING" id="1117379.BABA_02137"/>
<name>K6CJH4_9BACI</name>
<dbReference type="eggNOG" id="COG2963">
    <property type="taxonomic scope" value="Bacteria"/>
</dbReference>
<evidence type="ECO:0000313" key="1">
    <source>
        <dbReference type="EMBL" id="EKN71320.1"/>
    </source>
</evidence>
<dbReference type="NCBIfam" id="NF047593">
    <property type="entry name" value="IS66_ISAeme5_TnpA"/>
    <property type="match status" value="1"/>
</dbReference>
<keyword evidence="2" id="KW-1185">Reference proteome</keyword>
<gene>
    <name evidence="1" type="ORF">BABA_02137</name>
</gene>
<protein>
    <recommendedName>
        <fullName evidence="3">Transposase</fullName>
    </recommendedName>
</protein>
<dbReference type="OrthoDB" id="9808061at2"/>
<dbReference type="AlphaFoldDB" id="K6CJH4"/>
<reference evidence="1 2" key="1">
    <citation type="journal article" date="2012" name="Front. Microbiol.">
        <title>Redundancy and modularity in membrane-associated dissimilatory nitrate reduction in Bacillus.</title>
        <authorList>
            <person name="Heylen K."/>
            <person name="Keltjens J."/>
        </authorList>
    </citation>
    <scope>NUCLEOTIDE SEQUENCE [LARGE SCALE GENOMIC DNA]</scope>
    <source>
        <strain evidence="2">LMG 21833T</strain>
    </source>
</reference>
<comment type="caution">
    <text evidence="1">The sequence shown here is derived from an EMBL/GenBank/DDBJ whole genome shotgun (WGS) entry which is preliminary data.</text>
</comment>
<dbReference type="RefSeq" id="WP_007083470.1">
    <property type="nucleotide sequence ID" value="NZ_AJLS01000010.1"/>
</dbReference>
<accession>K6CJH4</accession>
<proteinExistence type="predicted"/>
<evidence type="ECO:0008006" key="3">
    <source>
        <dbReference type="Google" id="ProtNLM"/>
    </source>
</evidence>
<organism evidence="1 2">
    <name type="scientific">Neobacillus bataviensis LMG 21833</name>
    <dbReference type="NCBI Taxonomy" id="1117379"/>
    <lineage>
        <taxon>Bacteria</taxon>
        <taxon>Bacillati</taxon>
        <taxon>Bacillota</taxon>
        <taxon>Bacilli</taxon>
        <taxon>Bacillales</taxon>
        <taxon>Bacillaceae</taxon>
        <taxon>Neobacillus</taxon>
    </lineage>
</organism>
<dbReference type="PATRIC" id="fig|1117379.3.peg.449"/>
<evidence type="ECO:0000313" key="2">
    <source>
        <dbReference type="Proteomes" id="UP000006316"/>
    </source>
</evidence>
<dbReference type="EMBL" id="AJLS01000010">
    <property type="protein sequence ID" value="EKN71320.1"/>
    <property type="molecule type" value="Genomic_DNA"/>
</dbReference>